<evidence type="ECO:0000256" key="2">
    <source>
        <dbReference type="ARBA" id="ARBA00022840"/>
    </source>
</evidence>
<dbReference type="Gene3D" id="3.40.50.300">
    <property type="entry name" value="P-loop containing nucleotide triphosphate hydrolases"/>
    <property type="match status" value="1"/>
</dbReference>
<gene>
    <name evidence="4" type="ORF">M427DRAFT_53028</name>
</gene>
<evidence type="ECO:0000256" key="1">
    <source>
        <dbReference type="ARBA" id="ARBA00022741"/>
    </source>
</evidence>
<dbReference type="InterPro" id="IPR027417">
    <property type="entry name" value="P-loop_NTPase"/>
</dbReference>
<dbReference type="AlphaFoldDB" id="A0A139ASA1"/>
<dbReference type="PANTHER" id="PTHR20953">
    <property type="entry name" value="KINASE-RELATED"/>
    <property type="match status" value="1"/>
</dbReference>
<reference evidence="4 5" key="1">
    <citation type="journal article" date="2015" name="Genome Biol. Evol.">
        <title>Phylogenomic analyses indicate that early fungi evolved digesting cell walls of algal ancestors of land plants.</title>
        <authorList>
            <person name="Chang Y."/>
            <person name="Wang S."/>
            <person name="Sekimoto S."/>
            <person name="Aerts A.L."/>
            <person name="Choi C."/>
            <person name="Clum A."/>
            <person name="LaButti K.M."/>
            <person name="Lindquist E.A."/>
            <person name="Yee Ngan C."/>
            <person name="Ohm R.A."/>
            <person name="Salamov A.A."/>
            <person name="Grigoriev I.V."/>
            <person name="Spatafora J.W."/>
            <person name="Berbee M.L."/>
        </authorList>
    </citation>
    <scope>NUCLEOTIDE SEQUENCE [LARGE SCALE GENOMIC DNA]</scope>
    <source>
        <strain evidence="4 5">JEL478</strain>
    </source>
</reference>
<protein>
    <recommendedName>
        <fullName evidence="3">AAA+ ATPase domain-containing protein</fullName>
    </recommendedName>
</protein>
<organism evidence="4 5">
    <name type="scientific">Gonapodya prolifera (strain JEL478)</name>
    <name type="common">Monoblepharis prolifera</name>
    <dbReference type="NCBI Taxonomy" id="1344416"/>
    <lineage>
        <taxon>Eukaryota</taxon>
        <taxon>Fungi</taxon>
        <taxon>Fungi incertae sedis</taxon>
        <taxon>Chytridiomycota</taxon>
        <taxon>Chytridiomycota incertae sedis</taxon>
        <taxon>Monoblepharidomycetes</taxon>
        <taxon>Monoblepharidales</taxon>
        <taxon>Gonapodyaceae</taxon>
        <taxon>Gonapodya</taxon>
    </lineage>
</organism>
<dbReference type="SUPFAM" id="SSF52540">
    <property type="entry name" value="P-loop containing nucleoside triphosphate hydrolases"/>
    <property type="match status" value="1"/>
</dbReference>
<dbReference type="GO" id="GO:0005524">
    <property type="term" value="F:ATP binding"/>
    <property type="evidence" value="ECO:0007669"/>
    <property type="project" value="UniProtKB-KW"/>
</dbReference>
<dbReference type="InterPro" id="IPR003593">
    <property type="entry name" value="AAA+_ATPase"/>
</dbReference>
<proteinExistence type="predicted"/>
<keyword evidence="2" id="KW-0067">ATP-binding</keyword>
<dbReference type="STRING" id="1344416.A0A139ASA1"/>
<evidence type="ECO:0000313" key="5">
    <source>
        <dbReference type="Proteomes" id="UP000070544"/>
    </source>
</evidence>
<keyword evidence="5" id="KW-1185">Reference proteome</keyword>
<dbReference type="Pfam" id="PF19568">
    <property type="entry name" value="Spore_III_AA"/>
    <property type="match status" value="1"/>
</dbReference>
<evidence type="ECO:0000259" key="3">
    <source>
        <dbReference type="SMART" id="SM00382"/>
    </source>
</evidence>
<dbReference type="PANTHER" id="PTHR20953:SF3">
    <property type="entry name" value="P-LOOP CONTAINING NUCLEOSIDE TRIPHOSPHATE HYDROLASES SUPERFAMILY PROTEIN"/>
    <property type="match status" value="1"/>
</dbReference>
<sequence>MGSMAAIHFGEPLTKQEVQDLVASLDFSRDNRAGFDKHIHRVSRIPNRNGETVGVTIRIARVVEGIADVLGDVLSEEKSILILGRPGQGKTTLLRDISRFISITLESRCIICDTSSEIGGDGDIPHPAVGRSRRYQVDDRKNQYNIMLEIVKNHTPDVIIIDELGDANECKSAKAIAQRGVKLIATAHGSLHAVLANPDLNSLIGGLQAVILGDSLARTLDRDRKTRIERAGKPTCDVIIELLGKTRWVIHRNAMATIDKMLANEKYLQEVRWIDDDSGRLMGRFEMSGGRSQDQVRL</sequence>
<dbReference type="Proteomes" id="UP000070544">
    <property type="component" value="Unassembled WGS sequence"/>
</dbReference>
<feature type="domain" description="AAA+ ATPase" evidence="3">
    <location>
        <begin position="76"/>
        <end position="230"/>
    </location>
</feature>
<dbReference type="InterPro" id="IPR045735">
    <property type="entry name" value="Spore_III_AA_AAA+_ATPase"/>
</dbReference>
<keyword evidence="1" id="KW-0547">Nucleotide-binding</keyword>
<accession>A0A139ASA1</accession>
<dbReference type="OrthoDB" id="26838at2759"/>
<name>A0A139ASA1_GONPJ</name>
<evidence type="ECO:0000313" key="4">
    <source>
        <dbReference type="EMBL" id="KXS19622.1"/>
    </source>
</evidence>
<dbReference type="SMART" id="SM00382">
    <property type="entry name" value="AAA"/>
    <property type="match status" value="1"/>
</dbReference>
<dbReference type="EMBL" id="KQ965738">
    <property type="protein sequence ID" value="KXS19622.1"/>
    <property type="molecule type" value="Genomic_DNA"/>
</dbReference>